<gene>
    <name evidence="1" type="ORF">OCTVUL_1B008779</name>
</gene>
<evidence type="ECO:0000313" key="2">
    <source>
        <dbReference type="Proteomes" id="UP001162480"/>
    </source>
</evidence>
<sequence length="85" mass="9410">MITTFIAMTPKEIASQMIREEKIPVKVHVSEILITELTYLEKTKSSSVTVKTLLTVASGSLVNVKEDAHLDINCHIAKEGNIMNL</sequence>
<dbReference type="Proteomes" id="UP001162480">
    <property type="component" value="Chromosome 3"/>
</dbReference>
<reference evidence="1" key="1">
    <citation type="submission" date="2023-08" db="EMBL/GenBank/DDBJ databases">
        <authorList>
            <person name="Alioto T."/>
            <person name="Alioto T."/>
            <person name="Gomez Garrido J."/>
        </authorList>
    </citation>
    <scope>NUCLEOTIDE SEQUENCE</scope>
</reference>
<organism evidence="1 2">
    <name type="scientific">Octopus vulgaris</name>
    <name type="common">Common octopus</name>
    <dbReference type="NCBI Taxonomy" id="6645"/>
    <lineage>
        <taxon>Eukaryota</taxon>
        <taxon>Metazoa</taxon>
        <taxon>Spiralia</taxon>
        <taxon>Lophotrochozoa</taxon>
        <taxon>Mollusca</taxon>
        <taxon>Cephalopoda</taxon>
        <taxon>Coleoidea</taxon>
        <taxon>Octopodiformes</taxon>
        <taxon>Octopoda</taxon>
        <taxon>Incirrata</taxon>
        <taxon>Octopodidae</taxon>
        <taxon>Octopus</taxon>
    </lineage>
</organism>
<proteinExistence type="predicted"/>
<accession>A0AA36AMT1</accession>
<protein>
    <submittedName>
        <fullName evidence="1">Uncharacterized protein</fullName>
    </submittedName>
</protein>
<name>A0AA36AMT1_OCTVU</name>
<dbReference type="AlphaFoldDB" id="A0AA36AMT1"/>
<keyword evidence="2" id="KW-1185">Reference proteome</keyword>
<evidence type="ECO:0000313" key="1">
    <source>
        <dbReference type="EMBL" id="CAI9719041.1"/>
    </source>
</evidence>
<dbReference type="EMBL" id="OX597816">
    <property type="protein sequence ID" value="CAI9719041.1"/>
    <property type="molecule type" value="Genomic_DNA"/>
</dbReference>